<evidence type="ECO:0000313" key="2">
    <source>
        <dbReference type="Proteomes" id="UP001430679"/>
    </source>
</evidence>
<evidence type="ECO:0008006" key="3">
    <source>
        <dbReference type="Google" id="ProtNLM"/>
    </source>
</evidence>
<gene>
    <name evidence="1" type="ORF">LNP81_05540</name>
</gene>
<keyword evidence="2" id="KW-1185">Reference proteome</keyword>
<organism evidence="1 2">
    <name type="scientific">Flavobacterium piscisymbiosum</name>
    <dbReference type="NCBI Taxonomy" id="2893753"/>
    <lineage>
        <taxon>Bacteria</taxon>
        <taxon>Pseudomonadati</taxon>
        <taxon>Bacteroidota</taxon>
        <taxon>Flavobacteriia</taxon>
        <taxon>Flavobacteriales</taxon>
        <taxon>Flavobacteriaceae</taxon>
        <taxon>Flavobacterium</taxon>
    </lineage>
</organism>
<sequence length="200" mass="24032">MKYIIFILFSLNCFSQENSKPQFLFDENDQSITQDQFNNKLKDKKLEIITYQVDTAYIGRFLRKDDFGVLSPSEKVKIQTELEKLTAKKIDTSKTIIINFFYKDNPEPNGSCIDYYVNDKTYKKFLDKNNTINQFFITQKDYKYKDKQVYQDKNDLIRKTLFKYHFDCGNYIILKPNGKFYRKLGEYKQNEIPQNLNRIE</sequence>
<proteinExistence type="predicted"/>
<protein>
    <recommendedName>
        <fullName evidence="3">DKNYY family protein</fullName>
    </recommendedName>
</protein>
<evidence type="ECO:0000313" key="1">
    <source>
        <dbReference type="EMBL" id="MCC9062451.1"/>
    </source>
</evidence>
<accession>A0ABS8MAB1</accession>
<comment type="caution">
    <text evidence="1">The sequence shown here is derived from an EMBL/GenBank/DDBJ whole genome shotgun (WGS) entry which is preliminary data.</text>
</comment>
<dbReference type="EMBL" id="JAJJMM010000001">
    <property type="protein sequence ID" value="MCC9062451.1"/>
    <property type="molecule type" value="Genomic_DNA"/>
</dbReference>
<reference evidence="1" key="1">
    <citation type="submission" date="2021-11" db="EMBL/GenBank/DDBJ databases">
        <title>Description of novel Flavobacterium species.</title>
        <authorList>
            <person name="Saticioglu I.B."/>
            <person name="Ay H."/>
            <person name="Altun S."/>
            <person name="Duman M."/>
        </authorList>
    </citation>
    <scope>NUCLEOTIDE SEQUENCE</scope>
    <source>
        <strain evidence="1">F-30</strain>
    </source>
</reference>
<dbReference type="Proteomes" id="UP001430679">
    <property type="component" value="Unassembled WGS sequence"/>
</dbReference>
<dbReference type="RefSeq" id="WP_230034058.1">
    <property type="nucleotide sequence ID" value="NZ_JAJJMM010000001.1"/>
</dbReference>
<name>A0ABS8MAB1_9FLAO</name>